<dbReference type="PANTHER" id="PTHR34357:SF14">
    <property type="entry name" value="F7A19.14 PROTEIN-RELATED"/>
    <property type="match status" value="1"/>
</dbReference>
<proteinExistence type="predicted"/>
<evidence type="ECO:0000256" key="1">
    <source>
        <dbReference type="SAM" id="MobiDB-lite"/>
    </source>
</evidence>
<feature type="compositionally biased region" description="Acidic residues" evidence="1">
    <location>
        <begin position="82"/>
        <end position="94"/>
    </location>
</feature>
<sequence>MGGVSSSIPSDRQQQQTHANVDSSPNSPIPSDSNSPNPKMSDSDSKTPKTLGQDKEKEKALEDSSQSATKDSDNVENKDDGGDGDEGDEDEEEEGECGFCVFMKGGGCKDSFVAWEKCIEEAEKSKEDIVDKCAEITTALTRALF</sequence>
<organism evidence="3 4">
    <name type="scientific">Quercus suber</name>
    <name type="common">Cork oak</name>
    <dbReference type="NCBI Taxonomy" id="58331"/>
    <lineage>
        <taxon>Eukaryota</taxon>
        <taxon>Viridiplantae</taxon>
        <taxon>Streptophyta</taxon>
        <taxon>Embryophyta</taxon>
        <taxon>Tracheophyta</taxon>
        <taxon>Spermatophyta</taxon>
        <taxon>Magnoliopsida</taxon>
        <taxon>eudicotyledons</taxon>
        <taxon>Gunneridae</taxon>
        <taxon>Pentapetalae</taxon>
        <taxon>rosids</taxon>
        <taxon>fabids</taxon>
        <taxon>Fagales</taxon>
        <taxon>Fagaceae</taxon>
        <taxon>Quercus</taxon>
    </lineage>
</organism>
<evidence type="ECO:0000313" key="4">
    <source>
        <dbReference type="Proteomes" id="UP000237347"/>
    </source>
</evidence>
<accession>A0AAW0JF96</accession>
<feature type="domain" description="GCK" evidence="2">
    <location>
        <begin position="95"/>
        <end position="144"/>
    </location>
</feature>
<evidence type="ECO:0000313" key="3">
    <source>
        <dbReference type="EMBL" id="KAK7825618.1"/>
    </source>
</evidence>
<dbReference type="AlphaFoldDB" id="A0AAW0JF96"/>
<feature type="compositionally biased region" description="Basic and acidic residues" evidence="1">
    <location>
        <begin position="41"/>
        <end position="62"/>
    </location>
</feature>
<comment type="caution">
    <text evidence="3">The sequence shown here is derived from an EMBL/GenBank/DDBJ whole genome shotgun (WGS) entry which is preliminary data.</text>
</comment>
<reference evidence="3 4" key="1">
    <citation type="journal article" date="2018" name="Sci. Data">
        <title>The draft genome sequence of cork oak.</title>
        <authorList>
            <person name="Ramos A.M."/>
            <person name="Usie A."/>
            <person name="Barbosa P."/>
            <person name="Barros P.M."/>
            <person name="Capote T."/>
            <person name="Chaves I."/>
            <person name="Simoes F."/>
            <person name="Abreu I."/>
            <person name="Carrasquinho I."/>
            <person name="Faro C."/>
            <person name="Guimaraes J.B."/>
            <person name="Mendonca D."/>
            <person name="Nobrega F."/>
            <person name="Rodrigues L."/>
            <person name="Saibo N.J.M."/>
            <person name="Varela M.C."/>
            <person name="Egas C."/>
            <person name="Matos J."/>
            <person name="Miguel C.M."/>
            <person name="Oliveira M.M."/>
            <person name="Ricardo C.P."/>
            <person name="Goncalves S."/>
        </authorList>
    </citation>
    <scope>NUCLEOTIDE SEQUENCE [LARGE SCALE GENOMIC DNA]</scope>
    <source>
        <strain evidence="4">cv. HL8</strain>
    </source>
</reference>
<protein>
    <recommendedName>
        <fullName evidence="2">GCK domain-containing protein</fullName>
    </recommendedName>
</protein>
<evidence type="ECO:0000259" key="2">
    <source>
        <dbReference type="SMART" id="SM01227"/>
    </source>
</evidence>
<feature type="compositionally biased region" description="Polar residues" evidence="1">
    <location>
        <begin position="1"/>
        <end position="21"/>
    </location>
</feature>
<keyword evidence="4" id="KW-1185">Reference proteome</keyword>
<dbReference type="InterPro" id="IPR012891">
    <property type="entry name" value="GCK_dom"/>
</dbReference>
<feature type="compositionally biased region" description="Low complexity" evidence="1">
    <location>
        <begin position="22"/>
        <end position="38"/>
    </location>
</feature>
<gene>
    <name evidence="3" type="ORF">CFP56_032978</name>
</gene>
<feature type="region of interest" description="Disordered" evidence="1">
    <location>
        <begin position="1"/>
        <end position="94"/>
    </location>
</feature>
<dbReference type="EMBL" id="PKMF04000570">
    <property type="protein sequence ID" value="KAK7825618.1"/>
    <property type="molecule type" value="Genomic_DNA"/>
</dbReference>
<name>A0AAW0JF96_QUESU</name>
<dbReference type="SMART" id="SM01227">
    <property type="entry name" value="GCK"/>
    <property type="match status" value="1"/>
</dbReference>
<dbReference type="PANTHER" id="PTHR34357">
    <property type="entry name" value="F7A19.14 PROTEIN-RELATED"/>
    <property type="match status" value="1"/>
</dbReference>
<dbReference type="Pfam" id="PF07802">
    <property type="entry name" value="GCK"/>
    <property type="match status" value="1"/>
</dbReference>
<feature type="compositionally biased region" description="Basic and acidic residues" evidence="1">
    <location>
        <begin position="70"/>
        <end position="81"/>
    </location>
</feature>
<dbReference type="Proteomes" id="UP000237347">
    <property type="component" value="Unassembled WGS sequence"/>
</dbReference>